<feature type="compositionally biased region" description="Acidic residues" evidence="1">
    <location>
        <begin position="40"/>
        <end position="62"/>
    </location>
</feature>
<feature type="compositionally biased region" description="Polar residues" evidence="1">
    <location>
        <begin position="1033"/>
        <end position="1042"/>
    </location>
</feature>
<accession>A0ABQ9YM73</accession>
<feature type="compositionally biased region" description="Basic residues" evidence="1">
    <location>
        <begin position="1054"/>
        <end position="1064"/>
    </location>
</feature>
<dbReference type="EMBL" id="JARBJD010000001">
    <property type="protein sequence ID" value="KAK2964859.1"/>
    <property type="molecule type" value="Genomic_DNA"/>
</dbReference>
<feature type="region of interest" description="Disordered" evidence="1">
    <location>
        <begin position="1028"/>
        <end position="1085"/>
    </location>
</feature>
<proteinExistence type="predicted"/>
<dbReference type="Proteomes" id="UP001281761">
    <property type="component" value="Unassembled WGS sequence"/>
</dbReference>
<evidence type="ECO:0000259" key="2">
    <source>
        <dbReference type="Pfam" id="PF12253"/>
    </source>
</evidence>
<feature type="region of interest" description="Disordered" evidence="1">
    <location>
        <begin position="1142"/>
        <end position="1192"/>
    </location>
</feature>
<feature type="compositionally biased region" description="Basic residues" evidence="1">
    <location>
        <begin position="1181"/>
        <end position="1192"/>
    </location>
</feature>
<dbReference type="InterPro" id="IPR022043">
    <property type="entry name" value="CAF1A_DD"/>
</dbReference>
<keyword evidence="4" id="KW-1185">Reference proteome</keyword>
<protein>
    <recommendedName>
        <fullName evidence="2">Chromatin assembly factor 1 subunit A dimerization domain-containing protein</fullName>
    </recommendedName>
</protein>
<name>A0ABQ9YM73_9EUKA</name>
<comment type="caution">
    <text evidence="3">The sequence shown here is derived from an EMBL/GenBank/DDBJ whole genome shotgun (WGS) entry which is preliminary data.</text>
</comment>
<evidence type="ECO:0000313" key="3">
    <source>
        <dbReference type="EMBL" id="KAK2964859.1"/>
    </source>
</evidence>
<sequence>MYPVSIQRDPMIVRVKKPDPSKALFGTTIGFGSPPHGNNDGDDENEQGDDLGSSDDSDDSDFEDRLLDQPMNIRRAERKIQRTGADDGRVTSVLALSVRLNWMKQDTKFPSSFLMTSTDNLVTPNEATIWDHFQDVNYKPALVVVVSAQKPTKRFKNFKLFHFHRDESSFTFSGIFNKTSAVVDALHPFRKDPLVDYDVDDDDEWEEEKETVMASDEWKSEQKAIKAKAAREEAKRKRKEKRRLEKEAAKAAQKRPDEQRDDDEVDLDEDSSSSDLNPNLDEYETDEDEQFEAVSPRVSRTHINTIFGAGLQEDSSEDDSDFTDEGSSDGSSASDMEDGDFEQGMMKDEELEHHQPTPSHTPQGNTAQKRRVFVEDDSEEYETMITPTTGKRTQLRIIQDDDDSDSDAIDNYSSEDLAKSPPLELFSQSTSDQMKSDPDPKAQTTEFLRSFLSMFDSEPKAHPKTSLSPSPTPKDIGADSSFSYSTKQFEKEGATQALRLLKNDTERMRSTKKDSFIDESDDSEKTGRMIGSLLFYRSKCSIMTQMQIISVSKNYDMDDRQIKYVQKTRVPVAVMHTQQTDNSDPSSSHQRIPLEQIPLSLDQTQSSQTGWKYVVQDQPKNIPVQDGDAHAFFSLLKTLSNYSIIPIPKSEQKRKERAKRNLEKEQQRREKEERKMERLRLREEKKQQELTPKLVLSSLPGTGLNYTVSLPISQTLTNPLSPFSSQLTSAVSRIPKSAMRLLKGDMLKEFVRMADGTKHRDAVFDLFEQKHPLYKNRLRRVKLQHILKSVMFKSKDKKYRVCREFRTQFGLDELDEEEEGDSDFLKDERELPDFILTALEEEEPPIEPLDSFLDKEKEESGEMGPTELSHSLKAHANCSLIPLESLTMPELLHLRNQCVQIFRLIETLDAINGNRKWKEMEQLNDPVLISEGEKVRENGHIIPQVAVSSEPLVNSAFLSPYAFTPAVLGTDSNAGVDGDTTPNENSPTSSPKLSNGNMSTLPTKNVTFILPDLLSTLLHPTKKTGFGVVGQDEMTTPANTTELVPEKKEEQPIKRRSSHTHSSTRNRATGITPPASEETAKDKQIKSLERSIRAKKLDLKRALALGIDTTELELTLEQDFSEMNQLVQVSPKLEQEVVAPPVIDKDTPPTQPAIEPRPVQPPPVTALMSVLEPPRPVPKPKEKKRITPIKME</sequence>
<feature type="compositionally biased region" description="Basic and acidic residues" evidence="1">
    <location>
        <begin position="242"/>
        <end position="258"/>
    </location>
</feature>
<feature type="domain" description="Chromatin assembly factor 1 subunit A dimerization" evidence="2">
    <location>
        <begin position="159"/>
        <end position="221"/>
    </location>
</feature>
<gene>
    <name evidence="3" type="ORF">BLNAU_159</name>
</gene>
<feature type="compositionally biased region" description="Acidic residues" evidence="1">
    <location>
        <begin position="259"/>
        <end position="272"/>
    </location>
</feature>
<dbReference type="Pfam" id="PF12253">
    <property type="entry name" value="CAF1A_dimeriz"/>
    <property type="match status" value="1"/>
</dbReference>
<feature type="region of interest" description="Disordered" evidence="1">
    <location>
        <begin position="1"/>
        <end position="72"/>
    </location>
</feature>
<feature type="compositionally biased region" description="Polar residues" evidence="1">
    <location>
        <begin position="356"/>
        <end position="367"/>
    </location>
</feature>
<feature type="region of interest" description="Disordered" evidence="1">
    <location>
        <begin position="458"/>
        <end position="481"/>
    </location>
</feature>
<feature type="region of interest" description="Disordered" evidence="1">
    <location>
        <begin position="650"/>
        <end position="678"/>
    </location>
</feature>
<feature type="region of interest" description="Disordered" evidence="1">
    <location>
        <begin position="973"/>
        <end position="999"/>
    </location>
</feature>
<feature type="compositionally biased region" description="Acidic residues" evidence="1">
    <location>
        <begin position="281"/>
        <end position="291"/>
    </location>
</feature>
<feature type="compositionally biased region" description="Polar residues" evidence="1">
    <location>
        <begin position="980"/>
        <end position="999"/>
    </location>
</feature>
<organism evidence="3 4">
    <name type="scientific">Blattamonas nauphoetae</name>
    <dbReference type="NCBI Taxonomy" id="2049346"/>
    <lineage>
        <taxon>Eukaryota</taxon>
        <taxon>Metamonada</taxon>
        <taxon>Preaxostyla</taxon>
        <taxon>Oxymonadida</taxon>
        <taxon>Blattamonas</taxon>
    </lineage>
</organism>
<feature type="region of interest" description="Disordered" evidence="1">
    <location>
        <begin position="210"/>
        <end position="443"/>
    </location>
</feature>
<feature type="compositionally biased region" description="Basic and acidic residues" evidence="1">
    <location>
        <begin position="345"/>
        <end position="355"/>
    </location>
</feature>
<feature type="compositionally biased region" description="Basic and acidic residues" evidence="1">
    <location>
        <begin position="1044"/>
        <end position="1053"/>
    </location>
</feature>
<reference evidence="3 4" key="1">
    <citation type="journal article" date="2022" name="bioRxiv">
        <title>Genomics of Preaxostyla Flagellates Illuminates Evolutionary Transitions and the Path Towards Mitochondrial Loss.</title>
        <authorList>
            <person name="Novak L.V.F."/>
            <person name="Treitli S.C."/>
            <person name="Pyrih J."/>
            <person name="Halakuc P."/>
            <person name="Pipaliya S.V."/>
            <person name="Vacek V."/>
            <person name="Brzon O."/>
            <person name="Soukal P."/>
            <person name="Eme L."/>
            <person name="Dacks J.B."/>
            <person name="Karnkowska A."/>
            <person name="Elias M."/>
            <person name="Hampl V."/>
        </authorList>
    </citation>
    <scope>NUCLEOTIDE SEQUENCE [LARGE SCALE GENOMIC DNA]</scope>
    <source>
        <strain evidence="3">NAU3</strain>
        <tissue evidence="3">Gut</tissue>
    </source>
</reference>
<feature type="compositionally biased region" description="Acidic residues" evidence="1">
    <location>
        <begin position="314"/>
        <end position="327"/>
    </location>
</feature>
<evidence type="ECO:0000256" key="1">
    <source>
        <dbReference type="SAM" id="MobiDB-lite"/>
    </source>
</evidence>
<feature type="compositionally biased region" description="Basic and acidic residues" evidence="1">
    <location>
        <begin position="216"/>
        <end position="235"/>
    </location>
</feature>
<evidence type="ECO:0000313" key="4">
    <source>
        <dbReference type="Proteomes" id="UP001281761"/>
    </source>
</evidence>